<sequence>MNALKLRADAHEMGYALDEKQEFLASARRNKRFGQWAGEVLGKADVEAYADAVVLSGLERRNGEFAHVRRDFDAAGIKVSDEDIHARMSAMLLEVLAELRRA</sequence>
<organism evidence="1 2">
    <name type="scientific">Ectorhizobium quercum</name>
    <dbReference type="NCBI Taxonomy" id="2965071"/>
    <lineage>
        <taxon>Bacteria</taxon>
        <taxon>Pseudomonadati</taxon>
        <taxon>Pseudomonadota</taxon>
        <taxon>Alphaproteobacteria</taxon>
        <taxon>Hyphomicrobiales</taxon>
        <taxon>Rhizobiaceae</taxon>
        <taxon>Ectorhizobium</taxon>
    </lineage>
</organism>
<proteinExistence type="predicted"/>
<reference evidence="1" key="1">
    <citation type="submission" date="2022-07" db="EMBL/GenBank/DDBJ databases">
        <title>Ectorhizobium quercum gen.nov., sp. nov.</title>
        <authorList>
            <person name="Ma T."/>
            <person name="Li Y."/>
        </authorList>
    </citation>
    <scope>NUCLEOTIDE SEQUENCE</scope>
    <source>
        <strain evidence="1">BDR2-2</strain>
    </source>
</reference>
<comment type="caution">
    <text evidence="1">The sequence shown here is derived from an EMBL/GenBank/DDBJ whole genome shotgun (WGS) entry which is preliminary data.</text>
</comment>
<dbReference type="InterPro" id="IPR009945">
    <property type="entry name" value="ATPase_inh_sub_z"/>
</dbReference>
<dbReference type="AlphaFoldDB" id="A0AAE3N0U5"/>
<accession>A0AAE3N0U5</accession>
<dbReference type="Gene3D" id="1.10.790.20">
    <property type="entry name" value="Domain of unknown function DUF1476"/>
    <property type="match status" value="1"/>
</dbReference>
<dbReference type="PIRSF" id="PIRSF031780">
    <property type="entry name" value="UCP031780"/>
    <property type="match status" value="1"/>
</dbReference>
<dbReference type="Pfam" id="PF07345">
    <property type="entry name" value="ATPaseInh_sub_z"/>
    <property type="match status" value="1"/>
</dbReference>
<evidence type="ECO:0000313" key="1">
    <source>
        <dbReference type="EMBL" id="MCX8997816.1"/>
    </source>
</evidence>
<dbReference type="EMBL" id="JANFPI010000003">
    <property type="protein sequence ID" value="MCX8997816.1"/>
    <property type="molecule type" value="Genomic_DNA"/>
</dbReference>
<protein>
    <submittedName>
        <fullName evidence="1">ATPase inhibitor subunit zeta</fullName>
    </submittedName>
</protein>
<dbReference type="Proteomes" id="UP001208771">
    <property type="component" value="Unassembled WGS sequence"/>
</dbReference>
<gene>
    <name evidence="1" type="ORF">NOF55_11960</name>
</gene>
<keyword evidence="2" id="KW-1185">Reference proteome</keyword>
<dbReference type="RefSeq" id="WP_306411588.1">
    <property type="nucleotide sequence ID" value="NZ_JANFPI010000003.1"/>
</dbReference>
<evidence type="ECO:0000313" key="2">
    <source>
        <dbReference type="Proteomes" id="UP001208771"/>
    </source>
</evidence>
<dbReference type="InterPro" id="IPR038293">
    <property type="entry name" value="ATPase_inh_sub_z_sf"/>
</dbReference>
<name>A0AAE3N0U5_9HYPH</name>